<evidence type="ECO:0000256" key="1">
    <source>
        <dbReference type="ARBA" id="ARBA00022670"/>
    </source>
</evidence>
<comment type="caution">
    <text evidence="7">The sequence shown here is derived from an EMBL/GenBank/DDBJ whole genome shotgun (WGS) entry which is preliminary data.</text>
</comment>
<feature type="non-terminal residue" evidence="7">
    <location>
        <position position="199"/>
    </location>
</feature>
<gene>
    <name evidence="7" type="ORF">ENL21_06215</name>
</gene>
<keyword evidence="1" id="KW-0645">Protease</keyword>
<accession>A0A7V5H3T7</accession>
<organism evidence="7">
    <name type="scientific">Caldithrix abyssi</name>
    <dbReference type="NCBI Taxonomy" id="187145"/>
    <lineage>
        <taxon>Bacteria</taxon>
        <taxon>Pseudomonadati</taxon>
        <taxon>Calditrichota</taxon>
        <taxon>Calditrichia</taxon>
        <taxon>Calditrichales</taxon>
        <taxon>Calditrichaceae</taxon>
        <taxon>Caldithrix</taxon>
    </lineage>
</organism>
<keyword evidence="4" id="KW-0862">Zinc</keyword>
<dbReference type="GO" id="GO:0006508">
    <property type="term" value="P:proteolysis"/>
    <property type="evidence" value="ECO:0007669"/>
    <property type="project" value="UniProtKB-KW"/>
</dbReference>
<dbReference type="GO" id="GO:0008237">
    <property type="term" value="F:metallopeptidase activity"/>
    <property type="evidence" value="ECO:0007669"/>
    <property type="project" value="UniProtKB-KW"/>
</dbReference>
<evidence type="ECO:0000256" key="2">
    <source>
        <dbReference type="ARBA" id="ARBA00022723"/>
    </source>
</evidence>
<feature type="domain" description="FTP" evidence="6">
    <location>
        <begin position="94"/>
        <end position="141"/>
    </location>
</feature>
<name>A0A7V5H3T7_CALAY</name>
<keyword evidence="2" id="KW-0479">Metal-binding</keyword>
<dbReference type="AlphaFoldDB" id="A0A7V5H3T7"/>
<reference evidence="7" key="1">
    <citation type="journal article" date="2020" name="mSystems">
        <title>Genome- and Community-Level Interaction Insights into Carbon Utilization and Element Cycling Functions of Hydrothermarchaeota in Hydrothermal Sediment.</title>
        <authorList>
            <person name="Zhou Z."/>
            <person name="Liu Y."/>
            <person name="Xu W."/>
            <person name="Pan J."/>
            <person name="Luo Z.H."/>
            <person name="Li M."/>
        </authorList>
    </citation>
    <scope>NUCLEOTIDE SEQUENCE [LARGE SCALE GENOMIC DNA]</scope>
    <source>
        <strain evidence="7">HyVt-76</strain>
    </source>
</reference>
<evidence type="ECO:0000256" key="3">
    <source>
        <dbReference type="ARBA" id="ARBA00022801"/>
    </source>
</evidence>
<dbReference type="EMBL" id="DRTD01000455">
    <property type="protein sequence ID" value="HHE55359.1"/>
    <property type="molecule type" value="Genomic_DNA"/>
</dbReference>
<keyword evidence="5" id="KW-0482">Metalloprotease</keyword>
<sequence>MRFLFFILISSFLLLFSNLGLAGNYRAQSPLIKNNIKEYPILKTKRGTIDEKAGIFRYRYNLHETGYSGSAEEIARAYLKDHFKEYGLDALTNTLQTVRVRQTPGGYHVFFDQVINNIPVYDGRMVITLNPQKAVTFVASNYRPTIGVRHIKAQISAEQAITIARDYLQVTGKLLGQQKASLVWFESQDRGQELCWRVS</sequence>
<dbReference type="Proteomes" id="UP000886111">
    <property type="component" value="Unassembled WGS sequence"/>
</dbReference>
<dbReference type="Pfam" id="PF07504">
    <property type="entry name" value="FTP"/>
    <property type="match status" value="1"/>
</dbReference>
<dbReference type="InterPro" id="IPR011096">
    <property type="entry name" value="FTP_domain"/>
</dbReference>
<evidence type="ECO:0000259" key="6">
    <source>
        <dbReference type="Pfam" id="PF07504"/>
    </source>
</evidence>
<proteinExistence type="predicted"/>
<keyword evidence="3" id="KW-0378">Hydrolase</keyword>
<evidence type="ECO:0000256" key="5">
    <source>
        <dbReference type="ARBA" id="ARBA00023049"/>
    </source>
</evidence>
<dbReference type="GO" id="GO:0046872">
    <property type="term" value="F:metal ion binding"/>
    <property type="evidence" value="ECO:0007669"/>
    <property type="project" value="UniProtKB-KW"/>
</dbReference>
<evidence type="ECO:0000256" key="4">
    <source>
        <dbReference type="ARBA" id="ARBA00022833"/>
    </source>
</evidence>
<protein>
    <recommendedName>
        <fullName evidence="6">FTP domain-containing protein</fullName>
    </recommendedName>
</protein>
<evidence type="ECO:0000313" key="7">
    <source>
        <dbReference type="EMBL" id="HHE55359.1"/>
    </source>
</evidence>